<evidence type="ECO:0000256" key="6">
    <source>
        <dbReference type="SAM" id="MobiDB-lite"/>
    </source>
</evidence>
<dbReference type="GO" id="GO:0005739">
    <property type="term" value="C:mitochondrion"/>
    <property type="evidence" value="ECO:0007669"/>
    <property type="project" value="UniProtKB-SubCell"/>
</dbReference>
<dbReference type="OrthoDB" id="26679at2759"/>
<dbReference type="EMBL" id="LJZO01000009">
    <property type="protein sequence ID" value="ROW00222.1"/>
    <property type="molecule type" value="Genomic_DNA"/>
</dbReference>
<sequence length="416" mass="44726">MPYNDRTVRPREYSPSSSGAATPTTPSAASSIFLSNPMSGLASGFGGLVRRFSDMTNVQPGHHIPQSSSSSSSFYNSASHGAAAGSSNSPLSYPHHRNNNGIDGVYTPPIHRSASPMRPPPLEPLDLKGFREDTSERARLLTPAVAEEIRIMVPERQRIEDEWNLVYSLDQDGASLGTLYKKCSTYEGTRSSFVLVVKDNEGGLFGAYLSDPPHPSAHYFGNGECFLWRASVLTTLPPPPSEDTTNATRVTTISSPPQTRSSRRPAPPAPPKPEPEEEEELLIDLSDDPPAPQPQPRPQAAAAPPPPSPLLAPAPALLHPQASSAPPSRSPSPASPSIRFKAFPYSGENDFNMYCEHHTLSIGGGDGHYGLWLNDSLDKGVSSRCLTFGNEPLSDEGEKFGVLGVEVWLIGRGGRR</sequence>
<feature type="compositionally biased region" description="Basic and acidic residues" evidence="6">
    <location>
        <begin position="1"/>
        <end position="12"/>
    </location>
</feature>
<feature type="compositionally biased region" description="Low complexity" evidence="6">
    <location>
        <begin position="67"/>
        <end position="89"/>
    </location>
</feature>
<dbReference type="Pfam" id="PF07534">
    <property type="entry name" value="TLD"/>
    <property type="match status" value="2"/>
</dbReference>
<dbReference type="InterPro" id="IPR006571">
    <property type="entry name" value="TLDc_dom"/>
</dbReference>
<comment type="similarity">
    <text evidence="2">Belongs to the OXR1 family.</text>
</comment>
<feature type="compositionally biased region" description="Pro residues" evidence="6">
    <location>
        <begin position="289"/>
        <end position="312"/>
    </location>
</feature>
<feature type="compositionally biased region" description="Low complexity" evidence="6">
    <location>
        <begin position="313"/>
        <end position="327"/>
    </location>
</feature>
<feature type="domain" description="TLDc" evidence="7">
    <location>
        <begin position="139"/>
        <end position="411"/>
    </location>
</feature>
<dbReference type="PANTHER" id="PTHR23354:SF62">
    <property type="entry name" value="MUSTARD, ISOFORM V"/>
    <property type="match status" value="1"/>
</dbReference>
<keyword evidence="3" id="KW-0496">Mitochondrion</keyword>
<gene>
    <name evidence="8" type="ORF">VSDG_03454</name>
</gene>
<dbReference type="STRING" id="252740.A0A423WA21"/>
<evidence type="ECO:0000259" key="7">
    <source>
        <dbReference type="PROSITE" id="PS51886"/>
    </source>
</evidence>
<dbReference type="Proteomes" id="UP000284375">
    <property type="component" value="Unassembled WGS sequence"/>
</dbReference>
<evidence type="ECO:0000256" key="3">
    <source>
        <dbReference type="ARBA" id="ARBA00023128"/>
    </source>
</evidence>
<protein>
    <recommendedName>
        <fullName evidence="5">Oxidation resistance protein 1</fullName>
    </recommendedName>
</protein>
<comment type="function">
    <text evidence="4">May be involved in protection from oxidative damage.</text>
</comment>
<feature type="compositionally biased region" description="Low complexity" evidence="6">
    <location>
        <begin position="251"/>
        <end position="260"/>
    </location>
</feature>
<dbReference type="PROSITE" id="PS51886">
    <property type="entry name" value="TLDC"/>
    <property type="match status" value="1"/>
</dbReference>
<feature type="region of interest" description="Disordered" evidence="6">
    <location>
        <begin position="237"/>
        <end position="336"/>
    </location>
</feature>
<comment type="subcellular location">
    <subcellularLocation>
        <location evidence="1">Mitochondrion</location>
    </subcellularLocation>
</comment>
<name>A0A423WA21_CYTCH</name>
<comment type="caution">
    <text evidence="8">The sequence shown here is derived from an EMBL/GenBank/DDBJ whole genome shotgun (WGS) entry which is preliminary data.</text>
</comment>
<organism evidence="8 9">
    <name type="scientific">Cytospora chrysosperma</name>
    <name type="common">Cytospora canker fungus</name>
    <name type="synonym">Sphaeria chrysosperma</name>
    <dbReference type="NCBI Taxonomy" id="252740"/>
    <lineage>
        <taxon>Eukaryota</taxon>
        <taxon>Fungi</taxon>
        <taxon>Dikarya</taxon>
        <taxon>Ascomycota</taxon>
        <taxon>Pezizomycotina</taxon>
        <taxon>Sordariomycetes</taxon>
        <taxon>Sordariomycetidae</taxon>
        <taxon>Diaporthales</taxon>
        <taxon>Cytosporaceae</taxon>
        <taxon>Cytospora</taxon>
    </lineage>
</organism>
<proteinExistence type="inferred from homology"/>
<feature type="region of interest" description="Disordered" evidence="6">
    <location>
        <begin position="57"/>
        <end position="120"/>
    </location>
</feature>
<evidence type="ECO:0000256" key="5">
    <source>
        <dbReference type="ARBA" id="ARBA00040604"/>
    </source>
</evidence>
<feature type="region of interest" description="Disordered" evidence="6">
    <location>
        <begin position="1"/>
        <end position="27"/>
    </location>
</feature>
<evidence type="ECO:0000256" key="2">
    <source>
        <dbReference type="ARBA" id="ARBA00009540"/>
    </source>
</evidence>
<keyword evidence="9" id="KW-1185">Reference proteome</keyword>
<dbReference type="GO" id="GO:0005634">
    <property type="term" value="C:nucleus"/>
    <property type="evidence" value="ECO:0007669"/>
    <property type="project" value="TreeGrafter"/>
</dbReference>
<evidence type="ECO:0000256" key="1">
    <source>
        <dbReference type="ARBA" id="ARBA00004173"/>
    </source>
</evidence>
<feature type="compositionally biased region" description="Low complexity" evidence="6">
    <location>
        <begin position="14"/>
        <end position="27"/>
    </location>
</feature>
<dbReference type="SMART" id="SM00584">
    <property type="entry name" value="TLDc"/>
    <property type="match status" value="1"/>
</dbReference>
<evidence type="ECO:0000313" key="8">
    <source>
        <dbReference type="EMBL" id="ROW00222.1"/>
    </source>
</evidence>
<feature type="compositionally biased region" description="Acidic residues" evidence="6">
    <location>
        <begin position="275"/>
        <end position="287"/>
    </location>
</feature>
<dbReference type="GO" id="GO:0006979">
    <property type="term" value="P:response to oxidative stress"/>
    <property type="evidence" value="ECO:0007669"/>
    <property type="project" value="TreeGrafter"/>
</dbReference>
<dbReference type="PANTHER" id="PTHR23354">
    <property type="entry name" value="NUCLEOLAR PROTEIN 7/ESTROGEN RECEPTOR COACTIVATOR-RELATED"/>
    <property type="match status" value="1"/>
</dbReference>
<evidence type="ECO:0000256" key="4">
    <source>
        <dbReference type="ARBA" id="ARBA00037112"/>
    </source>
</evidence>
<reference evidence="8 9" key="1">
    <citation type="submission" date="2015-09" db="EMBL/GenBank/DDBJ databases">
        <title>Host preference determinants of Valsa canker pathogens revealed by comparative genomics.</title>
        <authorList>
            <person name="Yin Z."/>
            <person name="Huang L."/>
        </authorList>
    </citation>
    <scope>NUCLEOTIDE SEQUENCE [LARGE SCALE GENOMIC DNA]</scope>
    <source>
        <strain evidence="8 9">YSFL</strain>
    </source>
</reference>
<accession>A0A423WA21</accession>
<evidence type="ECO:0000313" key="9">
    <source>
        <dbReference type="Proteomes" id="UP000284375"/>
    </source>
</evidence>
<dbReference type="AlphaFoldDB" id="A0A423WA21"/>